<dbReference type="RefSeq" id="WP_129719837.1">
    <property type="nucleotide sequence ID" value="NZ_LR214951.1"/>
</dbReference>
<dbReference type="InterPro" id="IPR041698">
    <property type="entry name" value="Methyltransf_25"/>
</dbReference>
<dbReference type="InterPro" id="IPR029063">
    <property type="entry name" value="SAM-dependent_MTases_sf"/>
</dbReference>
<dbReference type="EMBL" id="LR214951">
    <property type="protein sequence ID" value="VEU59448.1"/>
    <property type="molecule type" value="Genomic_DNA"/>
</dbReference>
<protein>
    <submittedName>
        <fullName evidence="2">Demethylmenaquinone methyltransferase</fullName>
        <ecNumber evidence="2">2.1.1.163</ecNumber>
    </submittedName>
</protein>
<dbReference type="AlphaFoldDB" id="A0A449A5D6"/>
<dbReference type="EC" id="2.1.1.163" evidence="2"/>
<dbReference type="KEGG" id="mnu:NCTC10166_00421"/>
<evidence type="ECO:0000313" key="3">
    <source>
        <dbReference type="Proteomes" id="UP000289440"/>
    </source>
</evidence>
<dbReference type="Proteomes" id="UP000289440">
    <property type="component" value="Chromosome"/>
</dbReference>
<dbReference type="OrthoDB" id="9804312at2"/>
<accession>A0A449A5D6</accession>
<keyword evidence="2" id="KW-0489">Methyltransferase</keyword>
<dbReference type="GO" id="GO:0032259">
    <property type="term" value="P:methylation"/>
    <property type="evidence" value="ECO:0007669"/>
    <property type="project" value="UniProtKB-KW"/>
</dbReference>
<dbReference type="SUPFAM" id="SSF53335">
    <property type="entry name" value="S-adenosyl-L-methionine-dependent methyltransferases"/>
    <property type="match status" value="1"/>
</dbReference>
<sequence>MINKNIKKAFANDKTIATYVDASYRIGLWKSEKKILQKYFAKKSKILDLGCGTGRTTFSLRKLKYNNIIAADVSPKMIQAAENIMKKTNIKQIFKIEDASKLSFDNESFDNVFFSFNGWPGIVNSLNRIKALNEIYRILKPNGIFIFSAHNRDEEKYNLFRNLNLDKCPELKMKEYGDFIYKNKENVCDFMHLYTINELANLILKKTKFKILEIIDRDLNFKENNYVKEFSENTIFWILQK</sequence>
<proteinExistence type="predicted"/>
<name>A0A449A5D6_9BACT</name>
<evidence type="ECO:0000313" key="2">
    <source>
        <dbReference type="EMBL" id="VEU59448.1"/>
    </source>
</evidence>
<keyword evidence="3" id="KW-1185">Reference proteome</keyword>
<dbReference type="PANTHER" id="PTHR43591">
    <property type="entry name" value="METHYLTRANSFERASE"/>
    <property type="match status" value="1"/>
</dbReference>
<gene>
    <name evidence="2" type="primary">ubiE</name>
    <name evidence="2" type="ORF">NCTC10166_00421</name>
</gene>
<dbReference type="Gene3D" id="3.40.50.150">
    <property type="entry name" value="Vaccinia Virus protein VP39"/>
    <property type="match status" value="1"/>
</dbReference>
<feature type="domain" description="Methyltransferase" evidence="1">
    <location>
        <begin position="46"/>
        <end position="143"/>
    </location>
</feature>
<keyword evidence="2" id="KW-0808">Transferase</keyword>
<dbReference type="PANTHER" id="PTHR43591:SF110">
    <property type="entry name" value="RHODANESE DOMAIN-CONTAINING PROTEIN"/>
    <property type="match status" value="1"/>
</dbReference>
<organism evidence="2 3">
    <name type="scientific">Mesomycoplasma neurolyticum</name>
    <dbReference type="NCBI Taxonomy" id="2120"/>
    <lineage>
        <taxon>Bacteria</taxon>
        <taxon>Bacillati</taxon>
        <taxon>Mycoplasmatota</taxon>
        <taxon>Mycoplasmoidales</taxon>
        <taxon>Metamycoplasmataceae</taxon>
        <taxon>Mesomycoplasma</taxon>
    </lineage>
</organism>
<reference evidence="2 3" key="1">
    <citation type="submission" date="2019-01" db="EMBL/GenBank/DDBJ databases">
        <authorList>
            <consortium name="Pathogen Informatics"/>
        </authorList>
    </citation>
    <scope>NUCLEOTIDE SEQUENCE [LARGE SCALE GENOMIC DNA]</scope>
    <source>
        <strain evidence="2 3">NCTC10166</strain>
    </source>
</reference>
<dbReference type="CDD" id="cd02440">
    <property type="entry name" value="AdoMet_MTases"/>
    <property type="match status" value="1"/>
</dbReference>
<evidence type="ECO:0000259" key="1">
    <source>
        <dbReference type="Pfam" id="PF13649"/>
    </source>
</evidence>
<dbReference type="Pfam" id="PF13649">
    <property type="entry name" value="Methyltransf_25"/>
    <property type="match status" value="1"/>
</dbReference>
<dbReference type="GO" id="GO:0043770">
    <property type="term" value="F:demethylmenaquinone methyltransferase activity"/>
    <property type="evidence" value="ECO:0007669"/>
    <property type="project" value="UniProtKB-EC"/>
</dbReference>